<dbReference type="InterPro" id="IPR013783">
    <property type="entry name" value="Ig-like_fold"/>
</dbReference>
<dbReference type="EMBL" id="CADEAL010001474">
    <property type="protein sequence ID" value="CAB1432771.1"/>
    <property type="molecule type" value="Genomic_DNA"/>
</dbReference>
<evidence type="ECO:0000256" key="1">
    <source>
        <dbReference type="SAM" id="SignalP"/>
    </source>
</evidence>
<dbReference type="SUPFAM" id="SSF48726">
    <property type="entry name" value="Immunoglobulin"/>
    <property type="match status" value="1"/>
</dbReference>
<gene>
    <name evidence="2" type="ORF">PLEPLA_LOCUS20857</name>
</gene>
<keyword evidence="3" id="KW-1185">Reference proteome</keyword>
<feature type="signal peptide" evidence="1">
    <location>
        <begin position="1"/>
        <end position="17"/>
    </location>
</feature>
<feature type="chain" id="PRO_5040442448" evidence="1">
    <location>
        <begin position="18"/>
        <end position="342"/>
    </location>
</feature>
<accession>A0A9N7UL03</accession>
<evidence type="ECO:0000313" key="2">
    <source>
        <dbReference type="EMBL" id="CAB1432771.1"/>
    </source>
</evidence>
<comment type="caution">
    <text evidence="2">The sequence shown here is derived from an EMBL/GenBank/DDBJ whole genome shotgun (WGS) entry which is preliminary data.</text>
</comment>
<proteinExistence type="predicted"/>
<sequence>MLVFMLLLLLRAASVDAEESYEKRYGETVTFRMRTHTLSLKFIPYHTFESVIFWKPDDPSVPVDSRRSVFGGYLEIKNLTQKDNGIYEMIGKNERVLKTWSLQVIAQYKDLDLKAGEELSFTYPLDNCNIHFFPKKWEYYERRTYDIQLVRNGTTLDTNFFCNDFEFVKPCGLKMEIQEPCYGYFEVRNQFGGVALNVTVDLMDEPFDLGYIGICVGASLASLICCCCVKRCCCKSSKKKDTDSAAAEVAVAYNEYDHEPVALGPAQPTPRPATYYTAPPSQAPTGPLVSAPAEPADAPGPSLLSDSALQFELKGMNFPCAPPLSADPTYISVYTSNKLDFL</sequence>
<protein>
    <submittedName>
        <fullName evidence="2">Uncharacterized protein</fullName>
    </submittedName>
</protein>
<dbReference type="InterPro" id="IPR036179">
    <property type="entry name" value="Ig-like_dom_sf"/>
</dbReference>
<dbReference type="AlphaFoldDB" id="A0A9N7UL03"/>
<reference evidence="2" key="1">
    <citation type="submission" date="2020-03" db="EMBL/GenBank/DDBJ databases">
        <authorList>
            <person name="Weist P."/>
        </authorList>
    </citation>
    <scope>NUCLEOTIDE SEQUENCE</scope>
</reference>
<organism evidence="2 3">
    <name type="scientific">Pleuronectes platessa</name>
    <name type="common">European plaice</name>
    <dbReference type="NCBI Taxonomy" id="8262"/>
    <lineage>
        <taxon>Eukaryota</taxon>
        <taxon>Metazoa</taxon>
        <taxon>Chordata</taxon>
        <taxon>Craniata</taxon>
        <taxon>Vertebrata</taxon>
        <taxon>Euteleostomi</taxon>
        <taxon>Actinopterygii</taxon>
        <taxon>Neopterygii</taxon>
        <taxon>Teleostei</taxon>
        <taxon>Neoteleostei</taxon>
        <taxon>Acanthomorphata</taxon>
        <taxon>Carangaria</taxon>
        <taxon>Pleuronectiformes</taxon>
        <taxon>Pleuronectoidei</taxon>
        <taxon>Pleuronectidae</taxon>
        <taxon>Pleuronectes</taxon>
    </lineage>
</organism>
<dbReference type="Proteomes" id="UP001153269">
    <property type="component" value="Unassembled WGS sequence"/>
</dbReference>
<dbReference type="Gene3D" id="2.60.40.10">
    <property type="entry name" value="Immunoglobulins"/>
    <property type="match status" value="1"/>
</dbReference>
<keyword evidence="1" id="KW-0732">Signal</keyword>
<evidence type="ECO:0000313" key="3">
    <source>
        <dbReference type="Proteomes" id="UP001153269"/>
    </source>
</evidence>
<name>A0A9N7UL03_PLEPL</name>